<feature type="domain" description="Nephrocystin 3-like N-terminal" evidence="3">
    <location>
        <begin position="160"/>
        <end position="231"/>
    </location>
</feature>
<accession>A0AA39R2S7</accession>
<feature type="region of interest" description="Disordered" evidence="2">
    <location>
        <begin position="387"/>
        <end position="408"/>
    </location>
</feature>
<evidence type="ECO:0000313" key="4">
    <source>
        <dbReference type="EMBL" id="KAK0512956.1"/>
    </source>
</evidence>
<evidence type="ECO:0000313" key="5">
    <source>
        <dbReference type="Proteomes" id="UP001166286"/>
    </source>
</evidence>
<dbReference type="Pfam" id="PF24883">
    <property type="entry name" value="NPHP3_N"/>
    <property type="match status" value="1"/>
</dbReference>
<gene>
    <name evidence="4" type="ORF">JMJ35_004973</name>
</gene>
<keyword evidence="1" id="KW-0677">Repeat</keyword>
<sequence length="408" mass="46886">MGFNEWQNPLRRLEGYAKDLKKIVERQDTNIGIFHELAFRTRWPAAWREVQALLAKIEREKNKLHLAVAMDGVGLSRKVYMLVDERLPQNMHIQSQNKHCHVPNEINIVWRSLLPMPQDELAAIIRKQISEFTAWPDLSNDLDRQDHRHYVHQNLCGERTCEEFLNSSAYQGWKNRKTRGPSLLYVSGSVATGKSILCSQVIQDLRNSYGMETGLAYFYLSHSSYEDTELDGLETRGEGDDSHVRRVEEISAVTQTLLEQDFGNVSIAIFSRPERYLDPILDLADVSIRLLKAEPSPVNLHGYCRSRIERKVLPELVTAGFRQPEIWLGDIEDVICGASDGLYLAMDMFIDSTIDAIRDDIPIGDYLVYIRENSEIMMQRDPEIMKQKNFGPNVPNAEPSYSTVREED</sequence>
<dbReference type="Proteomes" id="UP001166286">
    <property type="component" value="Unassembled WGS sequence"/>
</dbReference>
<keyword evidence="5" id="KW-1185">Reference proteome</keyword>
<reference evidence="4" key="1">
    <citation type="submission" date="2023-03" db="EMBL/GenBank/DDBJ databases">
        <title>Complete genome of Cladonia borealis.</title>
        <authorList>
            <person name="Park H."/>
        </authorList>
    </citation>
    <scope>NUCLEOTIDE SEQUENCE</scope>
    <source>
        <strain evidence="4">ANT050790</strain>
    </source>
</reference>
<organism evidence="4 5">
    <name type="scientific">Cladonia borealis</name>
    <dbReference type="NCBI Taxonomy" id="184061"/>
    <lineage>
        <taxon>Eukaryota</taxon>
        <taxon>Fungi</taxon>
        <taxon>Dikarya</taxon>
        <taxon>Ascomycota</taxon>
        <taxon>Pezizomycotina</taxon>
        <taxon>Lecanoromycetes</taxon>
        <taxon>OSLEUM clade</taxon>
        <taxon>Lecanoromycetidae</taxon>
        <taxon>Lecanorales</taxon>
        <taxon>Lecanorineae</taxon>
        <taxon>Cladoniaceae</taxon>
        <taxon>Cladonia</taxon>
    </lineage>
</organism>
<dbReference type="AlphaFoldDB" id="A0AA39R2S7"/>
<evidence type="ECO:0000259" key="3">
    <source>
        <dbReference type="Pfam" id="PF24883"/>
    </source>
</evidence>
<dbReference type="PANTHER" id="PTHR10039:SF16">
    <property type="entry name" value="GPI INOSITOL-DEACYLASE"/>
    <property type="match status" value="1"/>
</dbReference>
<proteinExistence type="predicted"/>
<dbReference type="EMBL" id="JAFEKC020000009">
    <property type="protein sequence ID" value="KAK0512956.1"/>
    <property type="molecule type" value="Genomic_DNA"/>
</dbReference>
<name>A0AA39R2S7_9LECA</name>
<comment type="caution">
    <text evidence="4">The sequence shown here is derived from an EMBL/GenBank/DDBJ whole genome shotgun (WGS) entry which is preliminary data.</text>
</comment>
<feature type="compositionally biased region" description="Polar residues" evidence="2">
    <location>
        <begin position="399"/>
        <end position="408"/>
    </location>
</feature>
<evidence type="ECO:0000256" key="2">
    <source>
        <dbReference type="SAM" id="MobiDB-lite"/>
    </source>
</evidence>
<evidence type="ECO:0000256" key="1">
    <source>
        <dbReference type="ARBA" id="ARBA00022737"/>
    </source>
</evidence>
<dbReference type="InterPro" id="IPR056884">
    <property type="entry name" value="NPHP3-like_N"/>
</dbReference>
<dbReference type="PANTHER" id="PTHR10039">
    <property type="entry name" value="AMELOGENIN"/>
    <property type="match status" value="1"/>
</dbReference>
<protein>
    <recommendedName>
        <fullName evidence="3">Nephrocystin 3-like N-terminal domain-containing protein</fullName>
    </recommendedName>
</protein>